<dbReference type="Gene3D" id="1.10.510.10">
    <property type="entry name" value="Transferase(Phosphotransferase) domain 1"/>
    <property type="match status" value="1"/>
</dbReference>
<gene>
    <name evidence="7" type="ORF">TRIADDRAFT_49618</name>
</gene>
<evidence type="ECO:0000313" key="7">
    <source>
        <dbReference type="EMBL" id="EDV28610.1"/>
    </source>
</evidence>
<dbReference type="CTD" id="6749027"/>
<dbReference type="InterPro" id="IPR000719">
    <property type="entry name" value="Prot_kinase_dom"/>
</dbReference>
<evidence type="ECO:0000313" key="8">
    <source>
        <dbReference type="Proteomes" id="UP000009022"/>
    </source>
</evidence>
<dbReference type="Pfam" id="PF00069">
    <property type="entry name" value="Pkinase"/>
    <property type="match status" value="1"/>
</dbReference>
<dbReference type="OMA" id="LECTIRY"/>
<dbReference type="Proteomes" id="UP000009022">
    <property type="component" value="Unassembled WGS sequence"/>
</dbReference>
<proteinExistence type="predicted"/>
<dbReference type="OrthoDB" id="10020384at2759"/>
<dbReference type="InterPro" id="IPR011009">
    <property type="entry name" value="Kinase-like_dom_sf"/>
</dbReference>
<evidence type="ECO:0000256" key="2">
    <source>
        <dbReference type="ARBA" id="ARBA00022679"/>
    </source>
</evidence>
<name>B3RKJ3_TRIAD</name>
<dbReference type="InParanoid" id="B3RKJ3"/>
<keyword evidence="8" id="KW-1185">Reference proteome</keyword>
<dbReference type="STRING" id="10228.B3RKJ3"/>
<keyword evidence="2" id="KW-0808">Transferase</keyword>
<keyword evidence="5" id="KW-0067">ATP-binding</keyword>
<keyword evidence="3" id="KW-0547">Nucleotide-binding</keyword>
<dbReference type="SMART" id="SM00220">
    <property type="entry name" value="S_TKc"/>
    <property type="match status" value="1"/>
</dbReference>
<dbReference type="eggNOG" id="KOG0198">
    <property type="taxonomic scope" value="Eukaryota"/>
</dbReference>
<dbReference type="PhylomeDB" id="B3RKJ3"/>
<dbReference type="KEGG" id="tad:TRIADDRAFT_49618"/>
<evidence type="ECO:0000256" key="1">
    <source>
        <dbReference type="ARBA" id="ARBA00022527"/>
    </source>
</evidence>
<accession>B3RKJ3</accession>
<dbReference type="PROSITE" id="PS50011">
    <property type="entry name" value="PROTEIN_KINASE_DOM"/>
    <property type="match status" value="1"/>
</dbReference>
<evidence type="ECO:0000256" key="3">
    <source>
        <dbReference type="ARBA" id="ARBA00022741"/>
    </source>
</evidence>
<dbReference type="HOGENOM" id="CLU_000288_63_23_1"/>
<dbReference type="GO" id="GO:0005524">
    <property type="term" value="F:ATP binding"/>
    <property type="evidence" value="ECO:0007669"/>
    <property type="project" value="UniProtKB-KW"/>
</dbReference>
<dbReference type="PANTHER" id="PTHR11584:SF369">
    <property type="entry name" value="MITOGEN-ACTIVATED PROTEIN KINASE KINASE KINASE 19-RELATED"/>
    <property type="match status" value="1"/>
</dbReference>
<dbReference type="PROSITE" id="PS00108">
    <property type="entry name" value="PROTEIN_KINASE_ST"/>
    <property type="match status" value="1"/>
</dbReference>
<evidence type="ECO:0000256" key="4">
    <source>
        <dbReference type="ARBA" id="ARBA00022777"/>
    </source>
</evidence>
<evidence type="ECO:0000259" key="6">
    <source>
        <dbReference type="PROSITE" id="PS50011"/>
    </source>
</evidence>
<dbReference type="AlphaFoldDB" id="B3RKJ3"/>
<reference evidence="7 8" key="1">
    <citation type="journal article" date="2008" name="Nature">
        <title>The Trichoplax genome and the nature of placozoans.</title>
        <authorList>
            <person name="Srivastava M."/>
            <person name="Begovic E."/>
            <person name="Chapman J."/>
            <person name="Putnam N.H."/>
            <person name="Hellsten U."/>
            <person name="Kawashima T."/>
            <person name="Kuo A."/>
            <person name="Mitros T."/>
            <person name="Salamov A."/>
            <person name="Carpenter M.L."/>
            <person name="Signorovitch A.Y."/>
            <person name="Moreno M.A."/>
            <person name="Kamm K."/>
            <person name="Grimwood J."/>
            <person name="Schmutz J."/>
            <person name="Shapiro H."/>
            <person name="Grigoriev I.V."/>
            <person name="Buss L.W."/>
            <person name="Schierwater B."/>
            <person name="Dellaporta S.L."/>
            <person name="Rokhsar D.S."/>
        </authorList>
    </citation>
    <scope>NUCLEOTIDE SEQUENCE [LARGE SCALE GENOMIC DNA]</scope>
    <source>
        <strain evidence="7 8">Grell-BS-1999</strain>
    </source>
</reference>
<dbReference type="InterPro" id="IPR008271">
    <property type="entry name" value="Ser/Thr_kinase_AS"/>
</dbReference>
<dbReference type="RefSeq" id="XP_002107812.1">
    <property type="nucleotide sequence ID" value="XM_002107776.1"/>
</dbReference>
<evidence type="ECO:0000256" key="5">
    <source>
        <dbReference type="ARBA" id="ARBA00022840"/>
    </source>
</evidence>
<feature type="domain" description="Protein kinase" evidence="6">
    <location>
        <begin position="1"/>
        <end position="164"/>
    </location>
</feature>
<protein>
    <recommendedName>
        <fullName evidence="6">Protein kinase domain-containing protein</fullName>
    </recommendedName>
</protein>
<keyword evidence="4" id="KW-0418">Kinase</keyword>
<keyword evidence="1" id="KW-0723">Serine/threonine-protein kinase</keyword>
<dbReference type="GeneID" id="6749027"/>
<dbReference type="SUPFAM" id="SSF56112">
    <property type="entry name" value="Protein kinase-like (PK-like)"/>
    <property type="match status" value="1"/>
</dbReference>
<organism evidence="7 8">
    <name type="scientific">Trichoplax adhaerens</name>
    <name type="common">Trichoplax reptans</name>
    <dbReference type="NCBI Taxonomy" id="10228"/>
    <lineage>
        <taxon>Eukaryota</taxon>
        <taxon>Metazoa</taxon>
        <taxon>Placozoa</taxon>
        <taxon>Uniplacotomia</taxon>
        <taxon>Trichoplacea</taxon>
        <taxon>Trichoplacidae</taxon>
        <taxon>Trichoplax</taxon>
    </lineage>
</organism>
<dbReference type="GO" id="GO:0004674">
    <property type="term" value="F:protein serine/threonine kinase activity"/>
    <property type="evidence" value="ECO:0007669"/>
    <property type="project" value="UniProtKB-KW"/>
</dbReference>
<dbReference type="EMBL" id="DS985241">
    <property type="protein sequence ID" value="EDV28610.1"/>
    <property type="molecule type" value="Genomic_DNA"/>
</dbReference>
<sequence length="164" mass="18242">MALENDTVNIFMELVTGGTIANVIKNFGPLDEKIFSRYTMQILQGLKYVHDRNIIHRDIKGSNVMLMPSGVIKLIDFGCSKCSIKGTPYWMAPEVVKQSVCGCESDIWSTGCTVFEMATGKPPWAEFNKLAALYKIGSDTEPPQLSTDLFSEDCVNFVKSCLTR</sequence>
<dbReference type="PANTHER" id="PTHR11584">
    <property type="entry name" value="SERINE/THREONINE PROTEIN KINASE"/>
    <property type="match status" value="1"/>
</dbReference>